<evidence type="ECO:0000313" key="1">
    <source>
        <dbReference type="EMBL" id="SCF11286.1"/>
    </source>
</evidence>
<dbReference type="Pfam" id="PF03928">
    <property type="entry name" value="HbpS-like"/>
    <property type="match status" value="1"/>
</dbReference>
<organism evidence="1 2">
    <name type="scientific">Micromonospora viridifaciens</name>
    <dbReference type="NCBI Taxonomy" id="1881"/>
    <lineage>
        <taxon>Bacteria</taxon>
        <taxon>Bacillati</taxon>
        <taxon>Actinomycetota</taxon>
        <taxon>Actinomycetes</taxon>
        <taxon>Micromonosporales</taxon>
        <taxon>Micromonosporaceae</taxon>
        <taxon>Micromonospora</taxon>
    </lineage>
</organism>
<gene>
    <name evidence="1" type="ORF">GA0074695_3556</name>
</gene>
<dbReference type="SUPFAM" id="SSF143744">
    <property type="entry name" value="GlcG-like"/>
    <property type="match status" value="1"/>
</dbReference>
<dbReference type="EMBL" id="LT607411">
    <property type="protein sequence ID" value="SCF11286.1"/>
    <property type="molecule type" value="Genomic_DNA"/>
</dbReference>
<dbReference type="PANTHER" id="PTHR34309:SF1">
    <property type="entry name" value="PROTEIN GLCG"/>
    <property type="match status" value="1"/>
</dbReference>
<dbReference type="InterPro" id="IPR038084">
    <property type="entry name" value="PduO/GlcC-like_sf"/>
</dbReference>
<protein>
    <submittedName>
        <fullName evidence="1">Uncharacterized conserved protein GlcG, DUF336 family</fullName>
    </submittedName>
</protein>
<accession>A0A1C4XSE5</accession>
<dbReference type="RefSeq" id="WP_089007252.1">
    <property type="nucleotide sequence ID" value="NZ_LT607411.1"/>
</dbReference>
<proteinExistence type="predicted"/>
<dbReference type="AlphaFoldDB" id="A0A1C4XSE5"/>
<dbReference type="Proteomes" id="UP000198242">
    <property type="component" value="Chromosome I"/>
</dbReference>
<dbReference type="Gene3D" id="3.30.450.150">
    <property type="entry name" value="Haem-degrading domain"/>
    <property type="match status" value="1"/>
</dbReference>
<dbReference type="InterPro" id="IPR005624">
    <property type="entry name" value="PduO/GlcC-like"/>
</dbReference>
<name>A0A1C4XSE5_MICVI</name>
<reference evidence="2" key="1">
    <citation type="submission" date="2016-06" db="EMBL/GenBank/DDBJ databases">
        <authorList>
            <person name="Varghese N."/>
            <person name="Submissions Spin"/>
        </authorList>
    </citation>
    <scope>NUCLEOTIDE SEQUENCE [LARGE SCALE GENOMIC DNA]</scope>
    <source>
        <strain evidence="2">DSM 43909</strain>
    </source>
</reference>
<dbReference type="OrthoDB" id="4485197at2"/>
<keyword evidence="2" id="KW-1185">Reference proteome</keyword>
<dbReference type="PANTHER" id="PTHR34309">
    <property type="entry name" value="SLR1406 PROTEIN"/>
    <property type="match status" value="1"/>
</dbReference>
<sequence length="184" mass="18049">MINVRRRATLGLIAGAVGVAAVTGVTINANAAESAAPRAAAVAVGKSDVVDNPSLDIDAALRAAEATLKAAEKGGHRVTVVVLDRSGDVQVQLKGDGAGPQTAESAERKAFTAASFGQPTSALAGRVTGQGATLRDIPGTLFLAGGVPVTVDGQVVGAIGVGGAPSGDLDEQYANAGAATLRGR</sequence>
<dbReference type="InterPro" id="IPR052517">
    <property type="entry name" value="GlcG_carb_metab_protein"/>
</dbReference>
<evidence type="ECO:0000313" key="2">
    <source>
        <dbReference type="Proteomes" id="UP000198242"/>
    </source>
</evidence>